<dbReference type="AlphaFoldDB" id="D4JZS4"/>
<dbReference type="Proteomes" id="UP000008804">
    <property type="component" value="Chromosome"/>
</dbReference>
<dbReference type="HOGENOM" id="CLU_3251831_0_0_9"/>
<keyword evidence="1" id="KW-0472">Membrane</keyword>
<evidence type="ECO:0000313" key="2">
    <source>
        <dbReference type="EMBL" id="CBK99523.1"/>
    </source>
</evidence>
<dbReference type="KEGG" id="fpr:FP2_21470"/>
<proteinExistence type="predicted"/>
<dbReference type="EMBL" id="FP929045">
    <property type="protein sequence ID" value="CBK99523.1"/>
    <property type="molecule type" value="Genomic_DNA"/>
</dbReference>
<keyword evidence="1" id="KW-1133">Transmembrane helix</keyword>
<protein>
    <submittedName>
        <fullName evidence="2">Uncharacterized protein</fullName>
    </submittedName>
</protein>
<gene>
    <name evidence="2" type="ORF">FP2_21470</name>
</gene>
<reference evidence="2 3" key="1">
    <citation type="submission" date="2010-03" db="EMBL/GenBank/DDBJ databases">
        <title>The genome sequence of Faecalibacterium prausnitzii L2/6.</title>
        <authorList>
            <consortium name="metaHIT consortium -- http://www.metahit.eu/"/>
            <person name="Pajon A."/>
            <person name="Turner K."/>
            <person name="Parkhill J."/>
            <person name="Duncan S."/>
            <person name="Flint H."/>
        </authorList>
    </citation>
    <scope>NUCLEOTIDE SEQUENCE [LARGE SCALE GENOMIC DNA]</scope>
    <source>
        <strain evidence="3">L2-6</strain>
    </source>
</reference>
<reference evidence="2 3" key="2">
    <citation type="submission" date="2010-03" db="EMBL/GenBank/DDBJ databases">
        <authorList>
            <person name="Pajon A."/>
        </authorList>
    </citation>
    <scope>NUCLEOTIDE SEQUENCE [LARGE SCALE GENOMIC DNA]</scope>
    <source>
        <strain evidence="3">L2-6</strain>
    </source>
</reference>
<keyword evidence="1" id="KW-0812">Transmembrane</keyword>
<dbReference type="BioCyc" id="FPRA718252:G1375-1828-MONOMER"/>
<organism evidence="2 3">
    <name type="scientific">Faecalibacterium prausnitzii L2-6</name>
    <dbReference type="NCBI Taxonomy" id="718252"/>
    <lineage>
        <taxon>Bacteria</taxon>
        <taxon>Bacillati</taxon>
        <taxon>Bacillota</taxon>
        <taxon>Clostridia</taxon>
        <taxon>Eubacteriales</taxon>
        <taxon>Oscillospiraceae</taxon>
        <taxon>Faecalibacterium</taxon>
    </lineage>
</organism>
<evidence type="ECO:0000256" key="1">
    <source>
        <dbReference type="SAM" id="Phobius"/>
    </source>
</evidence>
<name>D4JZS4_9FIRM</name>
<sequence>MIGQNVLHIIACEMNPEYFRMVFYIINPITHVVGAVVSALVA</sequence>
<keyword evidence="3" id="KW-1185">Reference proteome</keyword>
<evidence type="ECO:0000313" key="3">
    <source>
        <dbReference type="Proteomes" id="UP000008804"/>
    </source>
</evidence>
<accession>D4JZS4</accession>
<feature type="transmembrane region" description="Helical" evidence="1">
    <location>
        <begin position="21"/>
        <end position="41"/>
    </location>
</feature>